<accession>A0A6A3NGS5</accession>
<dbReference type="EMBL" id="QXFU01000231">
    <property type="protein sequence ID" value="KAE9039548.1"/>
    <property type="molecule type" value="Genomic_DNA"/>
</dbReference>
<dbReference type="OrthoDB" id="121571at2759"/>
<gene>
    <name evidence="2" type="ORF">PR002_g5446</name>
</gene>
<protein>
    <submittedName>
        <fullName evidence="2">Uncharacterized protein</fullName>
    </submittedName>
</protein>
<dbReference type="AlphaFoldDB" id="A0A6A3NGS5"/>
<feature type="region of interest" description="Disordered" evidence="1">
    <location>
        <begin position="196"/>
        <end position="311"/>
    </location>
</feature>
<feature type="compositionally biased region" description="Acidic residues" evidence="1">
    <location>
        <begin position="209"/>
        <end position="220"/>
    </location>
</feature>
<proteinExistence type="predicted"/>
<feature type="compositionally biased region" description="Acidic residues" evidence="1">
    <location>
        <begin position="258"/>
        <end position="278"/>
    </location>
</feature>
<evidence type="ECO:0000313" key="2">
    <source>
        <dbReference type="EMBL" id="KAE9039548.1"/>
    </source>
</evidence>
<reference evidence="2 3" key="1">
    <citation type="submission" date="2018-09" db="EMBL/GenBank/DDBJ databases">
        <title>Genomic investigation of the strawberry pathogen Phytophthora fragariae indicates pathogenicity is determined by transcriptional variation in three key races.</title>
        <authorList>
            <person name="Adams T.M."/>
            <person name="Armitage A.D."/>
            <person name="Sobczyk M.K."/>
            <person name="Bates H.J."/>
            <person name="Dunwell J.M."/>
            <person name="Nellist C.F."/>
            <person name="Harrison R.J."/>
        </authorList>
    </citation>
    <scope>NUCLEOTIDE SEQUENCE [LARGE SCALE GENOMIC DNA]</scope>
    <source>
        <strain evidence="2 3">SCRP324</strain>
    </source>
</reference>
<feature type="region of interest" description="Disordered" evidence="1">
    <location>
        <begin position="90"/>
        <end position="149"/>
    </location>
</feature>
<evidence type="ECO:0000256" key="1">
    <source>
        <dbReference type="SAM" id="MobiDB-lite"/>
    </source>
</evidence>
<organism evidence="2 3">
    <name type="scientific">Phytophthora rubi</name>
    <dbReference type="NCBI Taxonomy" id="129364"/>
    <lineage>
        <taxon>Eukaryota</taxon>
        <taxon>Sar</taxon>
        <taxon>Stramenopiles</taxon>
        <taxon>Oomycota</taxon>
        <taxon>Peronosporomycetes</taxon>
        <taxon>Peronosporales</taxon>
        <taxon>Peronosporaceae</taxon>
        <taxon>Phytophthora</taxon>
    </lineage>
</organism>
<name>A0A6A3NGS5_9STRA</name>
<feature type="compositionally biased region" description="Low complexity" evidence="1">
    <location>
        <begin position="301"/>
        <end position="311"/>
    </location>
</feature>
<evidence type="ECO:0000313" key="3">
    <source>
        <dbReference type="Proteomes" id="UP000435112"/>
    </source>
</evidence>
<feature type="compositionally biased region" description="Polar residues" evidence="1">
    <location>
        <begin position="118"/>
        <end position="127"/>
    </location>
</feature>
<dbReference type="Proteomes" id="UP000435112">
    <property type="component" value="Unassembled WGS sequence"/>
</dbReference>
<comment type="caution">
    <text evidence="2">The sequence shown here is derived from an EMBL/GenBank/DDBJ whole genome shotgun (WGS) entry which is preliminary data.</text>
</comment>
<feature type="region of interest" description="Disordered" evidence="1">
    <location>
        <begin position="1"/>
        <end position="31"/>
    </location>
</feature>
<feature type="compositionally biased region" description="Acidic residues" evidence="1">
    <location>
        <begin position="239"/>
        <end position="248"/>
    </location>
</feature>
<sequence length="311" mass="33836">MAKSRDANRGAIIKRPRARLDHKSGGANADADAQLRAQVEFYSKLRDSLFANSDLTAAQAVDTVALAVLADVATFPAELGQVVVLLPPPESTTQRPLPRHDLFSPPVASLRPPKRPATRSSTDSKPSATKKRRGSKDQDEDSDKCRLELPDDCPREIRRDIHRLFKTAAEQGKLPYRIAYPWAVAAKLQKGAYEVPGEEKPFKPKEQGGDDSDFVDDEDTFAVLPPTAPVTGSYPFTSSEEEDEADELEDKRSAPPADEADGDQEDDDQGDLHEDDDEHSPGTGDQSRADQDDSPVPSMGSTTSKSAAKSK</sequence>
<feature type="compositionally biased region" description="Basic and acidic residues" evidence="1">
    <location>
        <begin position="197"/>
        <end position="208"/>
    </location>
</feature>